<dbReference type="InterPro" id="IPR001810">
    <property type="entry name" value="F-box_dom"/>
</dbReference>
<dbReference type="SUPFAM" id="SSF81383">
    <property type="entry name" value="F-box domain"/>
    <property type="match status" value="1"/>
</dbReference>
<dbReference type="InterPro" id="IPR036047">
    <property type="entry name" value="F-box-like_dom_sf"/>
</dbReference>
<sequence length="595" mass="68788">MDTTMMLLTTNMMIRNNRSTTPYTRSRARTDTSSTASDREPHRIRKYCGRARDWAREKWRGLRPPKPQVKPAWWLGIQHNLALSPLYQLPEEILLTICRELAGSDVYIMRQTCSNFRRILSTPEFVEREKLFCIYIPRKRPKTEVPKSGIDWQDVYERLRRRRCCMACIDARLPQQIGGDSAYDTAMLRLANRTKYCTECRTQHPLIMFSKKQREAEDGGSICIMAEGGIAVCPHHTVSLETLREWQDALRSRGEDAKHQAPPWFLRCDVCFSEMEEPRRSSAVQPAATCLLPELMKLYAHKDSVSSGEPMVTATRGALCVQWTMPIPVREKEAVAVGTKSLYYSIGERDSHGADKVEEALFQVAEAGYNDLLCPHTSFDSLATFHEYLRKAYRAARDFEDGCEWTNRLDPIQGFVQRCNMSSWAALSDGLCRICSRPGYLRPLYQVYQPLQRYEHRWVVSKHGLALQQQLTLPVPDLSVPFTSAHEVWLQMLSPRSYGLNGDTELQHITWCPDRRCANGRSWATHQRHLDIINTRFEDGRRYKYSLPFSAPRTPFDIPRLGDNPGAESMSYWERKEMMRRPHTFRGVRFSPVSD</sequence>
<dbReference type="PROSITE" id="PS50181">
    <property type="entry name" value="FBOX"/>
    <property type="match status" value="1"/>
</dbReference>
<evidence type="ECO:0000259" key="2">
    <source>
        <dbReference type="PROSITE" id="PS50181"/>
    </source>
</evidence>
<organism evidence="3 4">
    <name type="scientific">Apiospora marii</name>
    <dbReference type="NCBI Taxonomy" id="335849"/>
    <lineage>
        <taxon>Eukaryota</taxon>
        <taxon>Fungi</taxon>
        <taxon>Dikarya</taxon>
        <taxon>Ascomycota</taxon>
        <taxon>Pezizomycotina</taxon>
        <taxon>Sordariomycetes</taxon>
        <taxon>Xylariomycetidae</taxon>
        <taxon>Amphisphaeriales</taxon>
        <taxon>Apiosporaceae</taxon>
        <taxon>Apiospora</taxon>
    </lineage>
</organism>
<protein>
    <recommendedName>
        <fullName evidence="2">F-box domain-containing protein</fullName>
    </recommendedName>
</protein>
<gene>
    <name evidence="3" type="ORF">PG991_012260</name>
</gene>
<feature type="domain" description="F-box" evidence="2">
    <location>
        <begin position="83"/>
        <end position="129"/>
    </location>
</feature>
<dbReference type="EMBL" id="JAQQWI010000017">
    <property type="protein sequence ID" value="KAK8005963.1"/>
    <property type="molecule type" value="Genomic_DNA"/>
</dbReference>
<keyword evidence="4" id="KW-1185">Reference proteome</keyword>
<dbReference type="CDD" id="cd09917">
    <property type="entry name" value="F-box_SF"/>
    <property type="match status" value="1"/>
</dbReference>
<accession>A0ABR1RB59</accession>
<evidence type="ECO:0000313" key="3">
    <source>
        <dbReference type="EMBL" id="KAK8005963.1"/>
    </source>
</evidence>
<evidence type="ECO:0000256" key="1">
    <source>
        <dbReference type="SAM" id="MobiDB-lite"/>
    </source>
</evidence>
<reference evidence="3 4" key="1">
    <citation type="submission" date="2023-01" db="EMBL/GenBank/DDBJ databases">
        <title>Analysis of 21 Apiospora genomes using comparative genomics revels a genus with tremendous synthesis potential of carbohydrate active enzymes and secondary metabolites.</title>
        <authorList>
            <person name="Sorensen T."/>
        </authorList>
    </citation>
    <scope>NUCLEOTIDE SEQUENCE [LARGE SCALE GENOMIC DNA]</scope>
    <source>
        <strain evidence="3 4">CBS 20057</strain>
    </source>
</reference>
<comment type="caution">
    <text evidence="3">The sequence shown here is derived from an EMBL/GenBank/DDBJ whole genome shotgun (WGS) entry which is preliminary data.</text>
</comment>
<evidence type="ECO:0000313" key="4">
    <source>
        <dbReference type="Proteomes" id="UP001396898"/>
    </source>
</evidence>
<proteinExistence type="predicted"/>
<name>A0ABR1RB59_9PEZI</name>
<feature type="region of interest" description="Disordered" evidence="1">
    <location>
        <begin position="18"/>
        <end position="41"/>
    </location>
</feature>
<dbReference type="Proteomes" id="UP001396898">
    <property type="component" value="Unassembled WGS sequence"/>
</dbReference>